<comment type="caution">
    <text evidence="1">The sequence shown here is derived from an EMBL/GenBank/DDBJ whole genome shotgun (WGS) entry which is preliminary data.</text>
</comment>
<evidence type="ECO:0000313" key="1">
    <source>
        <dbReference type="EMBL" id="GMN21881.1"/>
    </source>
</evidence>
<name>A0AA88CM54_FICCA</name>
<sequence>MVPNYDLREPKVSDLITNRRWNFEEKRKHLWVLDVDLISSIPLGRMASEDKISQAKLKFLHGELSMVSSRVWQTLPRRVLIAVPYASGVGVSKRQFSMPFGIVPRLKSLVSETMIVEEIEIFVAIAWNLWLIRTTPIT</sequence>
<accession>A0AA88CM54</accession>
<dbReference type="AlphaFoldDB" id="A0AA88CM54"/>
<gene>
    <name evidence="1" type="ORF">TIFTF001_043408</name>
</gene>
<dbReference type="EMBL" id="BTGU01002787">
    <property type="protein sequence ID" value="GMN21881.1"/>
    <property type="molecule type" value="Genomic_DNA"/>
</dbReference>
<organism evidence="1 2">
    <name type="scientific">Ficus carica</name>
    <name type="common">Common fig</name>
    <dbReference type="NCBI Taxonomy" id="3494"/>
    <lineage>
        <taxon>Eukaryota</taxon>
        <taxon>Viridiplantae</taxon>
        <taxon>Streptophyta</taxon>
        <taxon>Embryophyta</taxon>
        <taxon>Tracheophyta</taxon>
        <taxon>Spermatophyta</taxon>
        <taxon>Magnoliopsida</taxon>
        <taxon>eudicotyledons</taxon>
        <taxon>Gunneridae</taxon>
        <taxon>Pentapetalae</taxon>
        <taxon>rosids</taxon>
        <taxon>fabids</taxon>
        <taxon>Rosales</taxon>
        <taxon>Moraceae</taxon>
        <taxon>Ficeae</taxon>
        <taxon>Ficus</taxon>
    </lineage>
</organism>
<dbReference type="Proteomes" id="UP001187192">
    <property type="component" value="Unassembled WGS sequence"/>
</dbReference>
<proteinExistence type="predicted"/>
<reference evidence="1" key="1">
    <citation type="submission" date="2023-07" db="EMBL/GenBank/DDBJ databases">
        <title>draft genome sequence of fig (Ficus carica).</title>
        <authorList>
            <person name="Takahashi T."/>
            <person name="Nishimura K."/>
        </authorList>
    </citation>
    <scope>NUCLEOTIDE SEQUENCE</scope>
</reference>
<evidence type="ECO:0000313" key="2">
    <source>
        <dbReference type="Proteomes" id="UP001187192"/>
    </source>
</evidence>
<keyword evidence="2" id="KW-1185">Reference proteome</keyword>
<protein>
    <submittedName>
        <fullName evidence="1">Uncharacterized protein</fullName>
    </submittedName>
</protein>